<dbReference type="Proteomes" id="UP001208567">
    <property type="component" value="Unassembled WGS sequence"/>
</dbReference>
<proteinExistence type="predicted"/>
<gene>
    <name evidence="1" type="ORF">bsdE14_15900</name>
</gene>
<evidence type="ECO:0000313" key="1">
    <source>
        <dbReference type="EMBL" id="GLC30180.1"/>
    </source>
</evidence>
<sequence>MPLCYFIVYRYYTLWAKKYFYLKGLKLQSLTYTCVKIVNPQYFFTMYKLIVEFKILYPQKYLIRFLRLLKIPLEN</sequence>
<keyword evidence="2" id="KW-1185">Reference proteome</keyword>
<reference evidence="1 2" key="1">
    <citation type="journal article" date="2024" name="Int. J. Syst. Evol. Microbiol.">
        <title>Clostridium omnivorum sp. nov., isolated from anoxic soil under the treatment of reductive soil disinfestation.</title>
        <authorList>
            <person name="Ueki A."/>
            <person name="Tonouchi A."/>
            <person name="Kaku N."/>
            <person name="Honma S."/>
            <person name="Ueki K."/>
        </authorList>
    </citation>
    <scope>NUCLEOTIDE SEQUENCE [LARGE SCALE GENOMIC DNA]</scope>
    <source>
        <strain evidence="1 2">E14</strain>
    </source>
</reference>
<accession>A0ABQ5N4Q0</accession>
<dbReference type="EMBL" id="BRXR01000001">
    <property type="protein sequence ID" value="GLC30180.1"/>
    <property type="molecule type" value="Genomic_DNA"/>
</dbReference>
<protein>
    <submittedName>
        <fullName evidence="1">Uncharacterized protein</fullName>
    </submittedName>
</protein>
<name>A0ABQ5N4Q0_9CLOT</name>
<evidence type="ECO:0000313" key="2">
    <source>
        <dbReference type="Proteomes" id="UP001208567"/>
    </source>
</evidence>
<comment type="caution">
    <text evidence="1">The sequence shown here is derived from an EMBL/GenBank/DDBJ whole genome shotgun (WGS) entry which is preliminary data.</text>
</comment>
<organism evidence="1 2">
    <name type="scientific">Clostridium omnivorum</name>
    <dbReference type="NCBI Taxonomy" id="1604902"/>
    <lineage>
        <taxon>Bacteria</taxon>
        <taxon>Bacillati</taxon>
        <taxon>Bacillota</taxon>
        <taxon>Clostridia</taxon>
        <taxon>Eubacteriales</taxon>
        <taxon>Clostridiaceae</taxon>
        <taxon>Clostridium</taxon>
    </lineage>
</organism>